<organism evidence="3">
    <name type="scientific">Guillardia theta</name>
    <name type="common">Cryptophyte</name>
    <name type="synonym">Cryptomonas phi</name>
    <dbReference type="NCBI Taxonomy" id="55529"/>
    <lineage>
        <taxon>Eukaryota</taxon>
        <taxon>Cryptophyceae</taxon>
        <taxon>Pyrenomonadales</taxon>
        <taxon>Geminigeraceae</taxon>
        <taxon>Guillardia</taxon>
    </lineage>
</organism>
<dbReference type="EMBL" id="HBKN01028991">
    <property type="protein sequence ID" value="CAE2312961.1"/>
    <property type="molecule type" value="Transcribed_RNA"/>
</dbReference>
<dbReference type="EMBL" id="HBKN01028990">
    <property type="protein sequence ID" value="CAE2312959.1"/>
    <property type="molecule type" value="Transcribed_RNA"/>
</dbReference>
<evidence type="ECO:0000313" key="3">
    <source>
        <dbReference type="EMBL" id="CAE2312961.1"/>
    </source>
</evidence>
<accession>A0A6U6BIN5</accession>
<name>A0A6U6BIN5_GUITH</name>
<sequence length="142" mass="16136">MSATRFVDGRAVHEVMDWRFDNVPILDVKNTNDISKFTWMSVNEYLEALSNDSPKTEGMNEDLHNSPVIVGRIHTNTPTRTDSGDHLHAPLLHVQEDELHKRKFCSSDFLSVGTSSTFAEPCSEQQEGMDCIFTDESYNIQE</sequence>
<evidence type="ECO:0000313" key="2">
    <source>
        <dbReference type="EMBL" id="CAE2312959.1"/>
    </source>
</evidence>
<evidence type="ECO:0000313" key="1">
    <source>
        <dbReference type="EMBL" id="CAE2312956.1"/>
    </source>
</evidence>
<reference evidence="3" key="1">
    <citation type="submission" date="2021-01" db="EMBL/GenBank/DDBJ databases">
        <authorList>
            <person name="Corre E."/>
            <person name="Pelletier E."/>
            <person name="Niang G."/>
            <person name="Scheremetjew M."/>
            <person name="Finn R."/>
            <person name="Kale V."/>
            <person name="Holt S."/>
            <person name="Cochrane G."/>
            <person name="Meng A."/>
            <person name="Brown T."/>
            <person name="Cohen L."/>
        </authorList>
    </citation>
    <scope>NUCLEOTIDE SEQUENCE</scope>
    <source>
        <strain evidence="3">CCMP 2712</strain>
    </source>
</reference>
<gene>
    <name evidence="1" type="ORF">GTHE00462_LOCUS22480</name>
    <name evidence="2" type="ORF">GTHE00462_LOCUS22481</name>
    <name evidence="3" type="ORF">GTHE00462_LOCUS22482</name>
</gene>
<proteinExistence type="predicted"/>
<dbReference type="AlphaFoldDB" id="A0A6U6BIN5"/>
<protein>
    <submittedName>
        <fullName evidence="3">Uncharacterized protein</fullName>
    </submittedName>
</protein>
<dbReference type="EMBL" id="HBKN01028989">
    <property type="protein sequence ID" value="CAE2312956.1"/>
    <property type="molecule type" value="Transcribed_RNA"/>
</dbReference>